<feature type="transmembrane region" description="Helical" evidence="1">
    <location>
        <begin position="20"/>
        <end position="39"/>
    </location>
</feature>
<dbReference type="Pfam" id="PF12685">
    <property type="entry name" value="SpoIIIAH"/>
    <property type="match status" value="1"/>
</dbReference>
<feature type="non-terminal residue" evidence="2">
    <location>
        <position position="170"/>
    </location>
</feature>
<dbReference type="PROSITE" id="PS51257">
    <property type="entry name" value="PROKAR_LIPOPROTEIN"/>
    <property type="match status" value="1"/>
</dbReference>
<proteinExistence type="predicted"/>
<dbReference type="Proteomes" id="UP000824094">
    <property type="component" value="Unassembled WGS sequence"/>
</dbReference>
<name>A0A9D1MHR9_9FIRM</name>
<organism evidence="2 3">
    <name type="scientific">Candidatus Stercoripulliclostridium merdigallinarum</name>
    <dbReference type="NCBI Taxonomy" id="2840951"/>
    <lineage>
        <taxon>Bacteria</taxon>
        <taxon>Bacillati</taxon>
        <taxon>Bacillota</taxon>
        <taxon>Clostridia</taxon>
        <taxon>Eubacteriales</taxon>
        <taxon>Candidatus Stercoripulliclostridium</taxon>
    </lineage>
</organism>
<comment type="caution">
    <text evidence="2">The sequence shown here is derived from an EMBL/GenBank/DDBJ whole genome shotgun (WGS) entry which is preliminary data.</text>
</comment>
<reference evidence="2" key="2">
    <citation type="journal article" date="2021" name="PeerJ">
        <title>Extensive microbial diversity within the chicken gut microbiome revealed by metagenomics and culture.</title>
        <authorList>
            <person name="Gilroy R."/>
            <person name="Ravi A."/>
            <person name="Getino M."/>
            <person name="Pursley I."/>
            <person name="Horton D.L."/>
            <person name="Alikhan N.F."/>
            <person name="Baker D."/>
            <person name="Gharbi K."/>
            <person name="Hall N."/>
            <person name="Watson M."/>
            <person name="Adriaenssens E.M."/>
            <person name="Foster-Nyarko E."/>
            <person name="Jarju S."/>
            <person name="Secka A."/>
            <person name="Antonio M."/>
            <person name="Oren A."/>
            <person name="Chaudhuri R.R."/>
            <person name="La Ragione R."/>
            <person name="Hildebrand F."/>
            <person name="Pallen M.J."/>
        </authorList>
    </citation>
    <scope>NUCLEOTIDE SEQUENCE</scope>
    <source>
        <strain evidence="2">18911</strain>
    </source>
</reference>
<evidence type="ECO:0000313" key="3">
    <source>
        <dbReference type="Proteomes" id="UP000824094"/>
    </source>
</evidence>
<keyword evidence="1" id="KW-0472">Membrane</keyword>
<dbReference type="Gene3D" id="1.10.287.4300">
    <property type="entry name" value="Stage III sporulation protein AH-like"/>
    <property type="match status" value="1"/>
</dbReference>
<dbReference type="AlphaFoldDB" id="A0A9D1MHR9"/>
<evidence type="ECO:0000256" key="1">
    <source>
        <dbReference type="SAM" id="Phobius"/>
    </source>
</evidence>
<dbReference type="InterPro" id="IPR024232">
    <property type="entry name" value="SpoIIIAH"/>
</dbReference>
<gene>
    <name evidence="2" type="ORF">IAB05_03095</name>
</gene>
<protein>
    <submittedName>
        <fullName evidence="2">SpoIIIAH-like family protein</fullName>
    </submittedName>
</protein>
<sequence>MKNKLKKLGNSIKANKKKIIVVACMVALLVATGCLNYFLNVQEQEGLEAGIGDQNNTTTETFFSTYRTDREETRAQELEYLDEIIASASSTETAIASAEEQKLQITGAMETELVLEGLIKSKGFQDCVVTMSTENVNVVVMDDEVSLEDAAQIMDIIVSETDFEAPDIVI</sequence>
<keyword evidence="1" id="KW-1133">Transmembrane helix</keyword>
<accession>A0A9D1MHR9</accession>
<dbReference type="EMBL" id="DVNF01000088">
    <property type="protein sequence ID" value="HIU60361.1"/>
    <property type="molecule type" value="Genomic_DNA"/>
</dbReference>
<reference evidence="2" key="1">
    <citation type="submission" date="2020-10" db="EMBL/GenBank/DDBJ databases">
        <authorList>
            <person name="Gilroy R."/>
        </authorList>
    </citation>
    <scope>NUCLEOTIDE SEQUENCE</scope>
    <source>
        <strain evidence="2">18911</strain>
    </source>
</reference>
<evidence type="ECO:0000313" key="2">
    <source>
        <dbReference type="EMBL" id="HIU60361.1"/>
    </source>
</evidence>
<dbReference type="InterPro" id="IPR038503">
    <property type="entry name" value="SpoIIIAH_sf"/>
</dbReference>
<keyword evidence="1" id="KW-0812">Transmembrane</keyword>